<dbReference type="GO" id="GO:0140825">
    <property type="term" value="F:lactoperoxidase activity"/>
    <property type="evidence" value="ECO:0007669"/>
    <property type="project" value="UniProtKB-EC"/>
</dbReference>
<evidence type="ECO:0000256" key="2">
    <source>
        <dbReference type="ARBA" id="ARBA00022525"/>
    </source>
</evidence>
<protein>
    <submittedName>
        <fullName evidence="8">PXDN</fullName>
        <ecNumber evidence="8">1.11.1.7</ecNumber>
    </submittedName>
</protein>
<dbReference type="InterPro" id="IPR041249">
    <property type="entry name" value="HEPN_DZIP3"/>
</dbReference>
<keyword evidence="5" id="KW-0408">Iron</keyword>
<name>A0A6J8DK69_MYTCO</name>
<dbReference type="Proteomes" id="UP000507470">
    <property type="component" value="Unassembled WGS sequence"/>
</dbReference>
<feature type="binding site" description="axial binding residue" evidence="5">
    <location>
        <position position="344"/>
    </location>
    <ligand>
        <name>heme b</name>
        <dbReference type="ChEBI" id="CHEBI:60344"/>
    </ligand>
    <ligandPart>
        <name>Fe</name>
        <dbReference type="ChEBI" id="CHEBI:18248"/>
    </ligandPart>
</feature>
<evidence type="ECO:0000256" key="4">
    <source>
        <dbReference type="ARBA" id="ARBA00023180"/>
    </source>
</evidence>
<dbReference type="OrthoDB" id="823504at2759"/>
<dbReference type="GO" id="GO:0020037">
    <property type="term" value="F:heme binding"/>
    <property type="evidence" value="ECO:0007669"/>
    <property type="project" value="InterPro"/>
</dbReference>
<dbReference type="Pfam" id="PF18738">
    <property type="entry name" value="HEPN_DZIP3"/>
    <property type="match status" value="1"/>
</dbReference>
<dbReference type="Gene3D" id="1.10.640.10">
    <property type="entry name" value="Haem peroxidase domain superfamily, animal type"/>
    <property type="match status" value="1"/>
</dbReference>
<keyword evidence="8" id="KW-0575">Peroxidase</keyword>
<dbReference type="AlphaFoldDB" id="A0A6J8DK69"/>
<evidence type="ECO:0000313" key="9">
    <source>
        <dbReference type="Proteomes" id="UP000507470"/>
    </source>
</evidence>
<dbReference type="Pfam" id="PF03098">
    <property type="entry name" value="An_peroxidase"/>
    <property type="match status" value="1"/>
</dbReference>
<feature type="domain" description="DZIP3-like HEPN" evidence="7">
    <location>
        <begin position="592"/>
        <end position="675"/>
    </location>
</feature>
<dbReference type="PROSITE" id="PS50292">
    <property type="entry name" value="PEROXIDASE_3"/>
    <property type="match status" value="1"/>
</dbReference>
<keyword evidence="2" id="KW-0964">Secreted</keyword>
<keyword evidence="9" id="KW-1185">Reference proteome</keyword>
<feature type="chain" id="PRO_5027108661" evidence="6">
    <location>
        <begin position="24"/>
        <end position="697"/>
    </location>
</feature>
<keyword evidence="5" id="KW-0479">Metal-binding</keyword>
<proteinExistence type="predicted"/>
<dbReference type="InterPro" id="IPR019791">
    <property type="entry name" value="Haem_peroxidase_animal"/>
</dbReference>
<dbReference type="EC" id="1.11.1.7" evidence="8"/>
<evidence type="ECO:0000256" key="3">
    <source>
        <dbReference type="ARBA" id="ARBA00022729"/>
    </source>
</evidence>
<keyword evidence="4" id="KW-0325">Glycoprotein</keyword>
<comment type="subcellular location">
    <subcellularLocation>
        <location evidence="1">Secreted</location>
    </subcellularLocation>
</comment>
<sequence length="697" mass="79844">MMASLTFLVFSWLFHNVIFQVHASCPTNAKYRTYDGSCNNLIYPSWGKANTAQRRFDHNGDLMIDYDEDNSPRGGFPSNLPSPRLISNKLMADELGPNDQASLTLSGQHFAFGQALTHDLIKTQVKRDLKCCENNDIDVCFPFDIPADDKDFTPGCRSFQRTERSPDVTDYREQINDVTSYIDCSHVYGSSDAQLATLRDTTDSSLLKISPGNNLPENVNGFCVKIDPVADFCQLTGDSRTDQAPSLQLNHLVLVREHNRIAKLLKQINSEWGNDRVFEETRRIVIAEMQHITYKEYLPAILSPQTMKKYKLKPKQIGFDDCYNDKIDASVRNAFAVAPFRMGHSQAMREQSLLEDDYKTITTELLADNFRAPHLIQTNMGKNVEDFIRWLTFKPANRIDSFGVNAMRNKLFGGDTDLLSINIQRGRDQGTPSYNDWREFCGLERLNFKNFKVHNDVENVLKELYASADDVDLYVGGLLEKSKKGRVGETFACLIGKQFYLTKCGDRYWYERRDSDFGFTKAQLNSIKEITMSKVLCENLGLDRIQKEAFIRPKNERKLTKCKNLPELNLNLWKENTGNKETYKRDTMKLLKNVVDSNTFDITLMITLLRNLTNMYPPHDGFDCLPTPNETTPGADLARIKYYRNYLAHLDEGKVESTEFKSAWENISEVLEDLAILPNLGPEEMLKYRKGEAVIKR</sequence>
<evidence type="ECO:0000256" key="1">
    <source>
        <dbReference type="ARBA" id="ARBA00004613"/>
    </source>
</evidence>
<gene>
    <name evidence="8" type="ORF">MCOR_41894</name>
</gene>
<keyword evidence="8" id="KW-0560">Oxidoreductase</keyword>
<keyword evidence="5" id="KW-0349">Heme</keyword>
<feature type="signal peptide" evidence="6">
    <location>
        <begin position="1"/>
        <end position="23"/>
    </location>
</feature>
<dbReference type="PANTHER" id="PTHR11475">
    <property type="entry name" value="OXIDASE/PEROXIDASE"/>
    <property type="match status" value="1"/>
</dbReference>
<evidence type="ECO:0000256" key="5">
    <source>
        <dbReference type="PIRSR" id="PIRSR619791-2"/>
    </source>
</evidence>
<dbReference type="PRINTS" id="PR00457">
    <property type="entry name" value="ANPEROXIDASE"/>
</dbReference>
<dbReference type="SUPFAM" id="SSF48113">
    <property type="entry name" value="Heme-dependent peroxidases"/>
    <property type="match status" value="1"/>
</dbReference>
<evidence type="ECO:0000256" key="6">
    <source>
        <dbReference type="SAM" id="SignalP"/>
    </source>
</evidence>
<dbReference type="GO" id="GO:0006979">
    <property type="term" value="P:response to oxidative stress"/>
    <property type="evidence" value="ECO:0007669"/>
    <property type="project" value="InterPro"/>
</dbReference>
<keyword evidence="3 6" id="KW-0732">Signal</keyword>
<dbReference type="GO" id="GO:0005576">
    <property type="term" value="C:extracellular region"/>
    <property type="evidence" value="ECO:0007669"/>
    <property type="project" value="UniProtKB-SubCell"/>
</dbReference>
<accession>A0A6J8DK69</accession>
<dbReference type="GO" id="GO:0046872">
    <property type="term" value="F:metal ion binding"/>
    <property type="evidence" value="ECO:0007669"/>
    <property type="project" value="UniProtKB-KW"/>
</dbReference>
<dbReference type="InterPro" id="IPR010255">
    <property type="entry name" value="Haem_peroxidase_sf"/>
</dbReference>
<organism evidence="8 9">
    <name type="scientific">Mytilus coruscus</name>
    <name type="common">Sea mussel</name>
    <dbReference type="NCBI Taxonomy" id="42192"/>
    <lineage>
        <taxon>Eukaryota</taxon>
        <taxon>Metazoa</taxon>
        <taxon>Spiralia</taxon>
        <taxon>Lophotrochozoa</taxon>
        <taxon>Mollusca</taxon>
        <taxon>Bivalvia</taxon>
        <taxon>Autobranchia</taxon>
        <taxon>Pteriomorphia</taxon>
        <taxon>Mytilida</taxon>
        <taxon>Mytiloidea</taxon>
        <taxon>Mytilidae</taxon>
        <taxon>Mytilinae</taxon>
        <taxon>Mytilus</taxon>
    </lineage>
</organism>
<evidence type="ECO:0000259" key="7">
    <source>
        <dbReference type="Pfam" id="PF18738"/>
    </source>
</evidence>
<evidence type="ECO:0000313" key="8">
    <source>
        <dbReference type="EMBL" id="CAC5408509.1"/>
    </source>
</evidence>
<reference evidence="8 9" key="1">
    <citation type="submission" date="2020-06" db="EMBL/GenBank/DDBJ databases">
        <authorList>
            <person name="Li R."/>
            <person name="Bekaert M."/>
        </authorList>
    </citation>
    <scope>NUCLEOTIDE SEQUENCE [LARGE SCALE GENOMIC DNA]</scope>
    <source>
        <strain evidence="9">wild</strain>
    </source>
</reference>
<dbReference type="EMBL" id="CACVKT020007550">
    <property type="protein sequence ID" value="CAC5408509.1"/>
    <property type="molecule type" value="Genomic_DNA"/>
</dbReference>
<dbReference type="InterPro" id="IPR037120">
    <property type="entry name" value="Haem_peroxidase_sf_animal"/>
</dbReference>
<dbReference type="FunFam" id="1.10.640.10:FF:000003">
    <property type="entry name" value="chorion peroxidase"/>
    <property type="match status" value="1"/>
</dbReference>
<dbReference type="CDD" id="cd09823">
    <property type="entry name" value="peroxinectin_like"/>
    <property type="match status" value="1"/>
</dbReference>
<dbReference type="PANTHER" id="PTHR11475:SF4">
    <property type="entry name" value="CHORION PEROXIDASE"/>
    <property type="match status" value="1"/>
</dbReference>